<dbReference type="SUPFAM" id="SSF52540">
    <property type="entry name" value="P-loop containing nucleoside triphosphate hydrolases"/>
    <property type="match status" value="1"/>
</dbReference>
<protein>
    <recommendedName>
        <fullName evidence="6">DUF2235 domain-containing protein</fullName>
    </recommendedName>
</protein>
<dbReference type="Pfam" id="PF01926">
    <property type="entry name" value="MMR_HSR1"/>
    <property type="match status" value="1"/>
</dbReference>
<dbReference type="AlphaFoldDB" id="A0A6A6QID0"/>
<gene>
    <name evidence="4" type="ORF">BU16DRAFT_621348</name>
</gene>
<evidence type="ECO:0000259" key="2">
    <source>
        <dbReference type="Pfam" id="PF01926"/>
    </source>
</evidence>
<dbReference type="EMBL" id="MU004195">
    <property type="protein sequence ID" value="KAF2491849.1"/>
    <property type="molecule type" value="Genomic_DNA"/>
</dbReference>
<feature type="region of interest" description="Disordered" evidence="1">
    <location>
        <begin position="913"/>
        <end position="938"/>
    </location>
</feature>
<dbReference type="CDD" id="cd00882">
    <property type="entry name" value="Ras_like_GTPase"/>
    <property type="match status" value="1"/>
</dbReference>
<dbReference type="InterPro" id="IPR018712">
    <property type="entry name" value="Tle1-like_cat"/>
</dbReference>
<feature type="domain" description="G" evidence="2">
    <location>
        <begin position="466"/>
        <end position="591"/>
    </location>
</feature>
<dbReference type="InterPro" id="IPR027417">
    <property type="entry name" value="P-loop_NTPase"/>
</dbReference>
<evidence type="ECO:0000313" key="5">
    <source>
        <dbReference type="Proteomes" id="UP000799750"/>
    </source>
</evidence>
<accession>A0A6A6QID0</accession>
<organism evidence="4 5">
    <name type="scientific">Lophium mytilinum</name>
    <dbReference type="NCBI Taxonomy" id="390894"/>
    <lineage>
        <taxon>Eukaryota</taxon>
        <taxon>Fungi</taxon>
        <taxon>Dikarya</taxon>
        <taxon>Ascomycota</taxon>
        <taxon>Pezizomycotina</taxon>
        <taxon>Dothideomycetes</taxon>
        <taxon>Pleosporomycetidae</taxon>
        <taxon>Mytilinidiales</taxon>
        <taxon>Mytilinidiaceae</taxon>
        <taxon>Lophium</taxon>
    </lineage>
</organism>
<dbReference type="InterPro" id="IPR006073">
    <property type="entry name" value="GTP-bd"/>
</dbReference>
<dbReference type="OrthoDB" id="59699at2759"/>
<evidence type="ECO:0000256" key="1">
    <source>
        <dbReference type="SAM" id="MobiDB-lite"/>
    </source>
</evidence>
<evidence type="ECO:0008006" key="6">
    <source>
        <dbReference type="Google" id="ProtNLM"/>
    </source>
</evidence>
<keyword evidence="5" id="KW-1185">Reference proteome</keyword>
<dbReference type="Proteomes" id="UP000799750">
    <property type="component" value="Unassembled WGS sequence"/>
</dbReference>
<proteinExistence type="predicted"/>
<dbReference type="GO" id="GO:0005525">
    <property type="term" value="F:GTP binding"/>
    <property type="evidence" value="ECO:0007669"/>
    <property type="project" value="InterPro"/>
</dbReference>
<evidence type="ECO:0000313" key="4">
    <source>
        <dbReference type="EMBL" id="KAF2491849.1"/>
    </source>
</evidence>
<dbReference type="Gene3D" id="3.40.50.300">
    <property type="entry name" value="P-loop containing nucleotide triphosphate hydrolases"/>
    <property type="match status" value="1"/>
</dbReference>
<evidence type="ECO:0000259" key="3">
    <source>
        <dbReference type="Pfam" id="PF09994"/>
    </source>
</evidence>
<dbReference type="PANTHER" id="PTHR33840:SF1">
    <property type="entry name" value="TLE1 PHOSPHOLIPASE DOMAIN-CONTAINING PROTEIN"/>
    <property type="match status" value="1"/>
</dbReference>
<reference evidence="4" key="1">
    <citation type="journal article" date="2020" name="Stud. Mycol.">
        <title>101 Dothideomycetes genomes: a test case for predicting lifestyles and emergence of pathogens.</title>
        <authorList>
            <person name="Haridas S."/>
            <person name="Albert R."/>
            <person name="Binder M."/>
            <person name="Bloem J."/>
            <person name="Labutti K."/>
            <person name="Salamov A."/>
            <person name="Andreopoulos B."/>
            <person name="Baker S."/>
            <person name="Barry K."/>
            <person name="Bills G."/>
            <person name="Bluhm B."/>
            <person name="Cannon C."/>
            <person name="Castanera R."/>
            <person name="Culley D."/>
            <person name="Daum C."/>
            <person name="Ezra D."/>
            <person name="Gonzalez J."/>
            <person name="Henrissat B."/>
            <person name="Kuo A."/>
            <person name="Liang C."/>
            <person name="Lipzen A."/>
            <person name="Lutzoni F."/>
            <person name="Magnuson J."/>
            <person name="Mondo S."/>
            <person name="Nolan M."/>
            <person name="Ohm R."/>
            <person name="Pangilinan J."/>
            <person name="Park H.-J."/>
            <person name="Ramirez L."/>
            <person name="Alfaro M."/>
            <person name="Sun H."/>
            <person name="Tritt A."/>
            <person name="Yoshinaga Y."/>
            <person name="Zwiers L.-H."/>
            <person name="Turgeon B."/>
            <person name="Goodwin S."/>
            <person name="Spatafora J."/>
            <person name="Crous P."/>
            <person name="Grigoriev I."/>
        </authorList>
    </citation>
    <scope>NUCLEOTIDE SEQUENCE</scope>
    <source>
        <strain evidence="4">CBS 269.34</strain>
    </source>
</reference>
<dbReference type="Pfam" id="PF09994">
    <property type="entry name" value="T6SS_Tle1-like_cat"/>
    <property type="match status" value="1"/>
</dbReference>
<name>A0A6A6QID0_9PEZI</name>
<feature type="domain" description="T6SS Phospholipase effector Tle1-like catalytic" evidence="3">
    <location>
        <begin position="31"/>
        <end position="295"/>
    </location>
</feature>
<dbReference type="PANTHER" id="PTHR33840">
    <property type="match status" value="1"/>
</dbReference>
<sequence length="938" mass="104128">MMGSEALNTIANATPAAASGHHPNAMLLPTRLIVGVDGTSCTPDGPHGRHFSNISNVYRICASAKEGMSVDSDNRWFVQKKKYFPGIGSDEKMHPLSRLTANISGKDCVIQISEVYEYCCIQMFSGHPENEIWFYGFSRGAYVVRAVAGLLHHLRALISAGTPAFKSDFVGGLRRYKDLRRRSSQGAGQIHEYLAEKTRPAPIIRFIGVFDTVKAVNDHSLYDISFNDSIQHFRQALALNEDRKDFSPECLFPELNRALPYERSLVQAWFLGAHLDIGGSAAKDGLSLYPLQWMLLESTAKGLELHFDGTFGGRAPIDDPITVVFPQDDADGKGKDMWSCAADNGVGVDIQDLRKVHELPKYGKRYSIHLNRDNAIFWIRNSRQVFALSGELRGYCSFASQGTILHPSIYMILDTFPHMLMDSDTFTREDWQNIYHWKTHILALEWQCEFWDDRQTTKFEQPGSIRILVCGNTGVGKSSLINAVFGAEVTTATDRTRGSHNVEDALTNPNRPDLLIHDSGGFEAGGTKDLETIEKFVKERSNHIEIYDRLHVIWFCLDLGTVRTRQTATIELFETVSRVAKDVPIVVVATKKDVFLNEQAGKKWRELKKSGGSPAEVEVSAIIDEYAEDQSRDRMLLMESELLSIEDGRFDEIVGVHKGDPESLQALSDATRRCFDDDKLRISFIAAQTISMDMKVDKAILDALQIYKRTVTRAMLSDHGADLVTSHSSPKSSLAAEVCAAVVASFGLPTISASTVEHIICSKLWKATNAGPTSSSLAIADAVSKAFLTTLSVFDPCSAPAIVINAVQTNTKLFLALVCDVILILVKAFKESAGRCVGQPLQIDINKAAFWYRGISEQVHKKLNEVIPTRMYMSMYMHRSLRTGPIRQKLLEVIAGFRITILEGETQIVSLGIDDNEGSSQSNNGEDRNTECEGLSYS</sequence>